<dbReference type="EMBL" id="LXQA010294633">
    <property type="protein sequence ID" value="MCI41649.1"/>
    <property type="molecule type" value="Genomic_DNA"/>
</dbReference>
<evidence type="ECO:0000313" key="2">
    <source>
        <dbReference type="EMBL" id="MCI41649.1"/>
    </source>
</evidence>
<dbReference type="AlphaFoldDB" id="A0A392RZ24"/>
<feature type="region of interest" description="Disordered" evidence="1">
    <location>
        <begin position="1"/>
        <end position="20"/>
    </location>
</feature>
<accession>A0A392RZ24</accession>
<name>A0A392RZ24_9FABA</name>
<proteinExistence type="predicted"/>
<dbReference type="Proteomes" id="UP000265520">
    <property type="component" value="Unassembled WGS sequence"/>
</dbReference>
<keyword evidence="3" id="KW-1185">Reference proteome</keyword>
<organism evidence="2 3">
    <name type="scientific">Trifolium medium</name>
    <dbReference type="NCBI Taxonomy" id="97028"/>
    <lineage>
        <taxon>Eukaryota</taxon>
        <taxon>Viridiplantae</taxon>
        <taxon>Streptophyta</taxon>
        <taxon>Embryophyta</taxon>
        <taxon>Tracheophyta</taxon>
        <taxon>Spermatophyta</taxon>
        <taxon>Magnoliopsida</taxon>
        <taxon>eudicotyledons</taxon>
        <taxon>Gunneridae</taxon>
        <taxon>Pentapetalae</taxon>
        <taxon>rosids</taxon>
        <taxon>fabids</taxon>
        <taxon>Fabales</taxon>
        <taxon>Fabaceae</taxon>
        <taxon>Papilionoideae</taxon>
        <taxon>50 kb inversion clade</taxon>
        <taxon>NPAAA clade</taxon>
        <taxon>Hologalegina</taxon>
        <taxon>IRL clade</taxon>
        <taxon>Trifolieae</taxon>
        <taxon>Trifolium</taxon>
    </lineage>
</organism>
<reference evidence="2 3" key="1">
    <citation type="journal article" date="2018" name="Front. Plant Sci.">
        <title>Red Clover (Trifolium pratense) and Zigzag Clover (T. medium) - A Picture of Genomic Similarities and Differences.</title>
        <authorList>
            <person name="Dluhosova J."/>
            <person name="Istvanek J."/>
            <person name="Nedelnik J."/>
            <person name="Repkova J."/>
        </authorList>
    </citation>
    <scope>NUCLEOTIDE SEQUENCE [LARGE SCALE GENOMIC DNA]</scope>
    <source>
        <strain evidence="3">cv. 10/8</strain>
        <tissue evidence="2">Leaf</tissue>
    </source>
</reference>
<comment type="caution">
    <text evidence="2">The sequence shown here is derived from an EMBL/GenBank/DDBJ whole genome shotgun (WGS) entry which is preliminary data.</text>
</comment>
<sequence>MNSDNAGPTNAAAFENDLNEDFDELNTPPGVMMKKKGKNFQPKLGEGIDFQLTLTFNNNVLIREAVKEYAMEKNIDIWIKKNDAKRIVVR</sequence>
<feature type="non-terminal residue" evidence="2">
    <location>
        <position position="90"/>
    </location>
</feature>
<protein>
    <submittedName>
        <fullName evidence="2">Uncharacterized protein</fullName>
    </submittedName>
</protein>
<evidence type="ECO:0000256" key="1">
    <source>
        <dbReference type="SAM" id="MobiDB-lite"/>
    </source>
</evidence>
<evidence type="ECO:0000313" key="3">
    <source>
        <dbReference type="Proteomes" id="UP000265520"/>
    </source>
</evidence>